<reference evidence="1 2" key="1">
    <citation type="submission" date="2015-02" db="EMBL/GenBank/DDBJ databases">
        <title>Nostoc linckia genome annotation.</title>
        <authorList>
            <person name="Zhou Z."/>
        </authorList>
    </citation>
    <scope>NUCLEOTIDE SEQUENCE [LARGE SCALE GENOMIC DNA]</scope>
    <source>
        <strain evidence="2">z8</strain>
    </source>
</reference>
<dbReference type="PANTHER" id="PTHR46844">
    <property type="entry name" value="SLR5058 PROTEIN"/>
    <property type="match status" value="1"/>
</dbReference>
<proteinExistence type="predicted"/>
<dbReference type="EMBL" id="LAHD01000116">
    <property type="protein sequence ID" value="PHJ97284.1"/>
    <property type="molecule type" value="Genomic_DNA"/>
</dbReference>
<dbReference type="Gene3D" id="3.40.50.300">
    <property type="entry name" value="P-loop containing nucleotide triphosphate hydrolases"/>
    <property type="match status" value="1"/>
</dbReference>
<dbReference type="SUPFAM" id="SSF52540">
    <property type="entry name" value="P-loop containing nucleoside triphosphate hydrolases"/>
    <property type="match status" value="1"/>
</dbReference>
<evidence type="ECO:0000313" key="1">
    <source>
        <dbReference type="EMBL" id="PHJ97284.1"/>
    </source>
</evidence>
<comment type="caution">
    <text evidence="1">The sequence shown here is derived from an EMBL/GenBank/DDBJ whole genome shotgun (WGS) entry which is preliminary data.</text>
</comment>
<sequence length="1292" mass="149640">MDYPFQNLNPEKFQQFCQALLTKEYPNVQCFPVAQPDGGRDAVVYLTIDSNPSFIMYQIKFVRRPFTEIDPHKWLIGILEAEAPKLKEQIPKGATKFVLITDIPGTAHPDSGSIDKANQLLNSELGVPAVCWWRDDLNRRLDNAWDLKWVYPELMTGPDLIRAVIESRLSENSERRSDAIRSFVKHQFCQEQEVKFRQVELQNRLLDLFIDVPISPPQRDTTVKKENKLYRTYHEIASNIERHINTQINTTYRDVNFYSNIRPDEREIVGTATFLLHVLVQKNIPLIVLEGAPGQGKSTITQYVCQVHRMRVLGNDEVFRSLSTDHKDETLEKLPAIHRYSPVRLPFKIDLRDLATWLDKKNPFSLEEEEELPSNWQKSLESFLAALVRHDSGGGDFDVSDLRAVIKLSPVLLVFDGLDEVADILKRQEVVNEIVIGVNRLETIAESLQVVVTSRPAAFANSPGLPQDKFPHYQLDSLTRTLIDEYTTNWIKARRLDNKEAAEIRKIIKEKLNQPHLRDLSKNPMQLTILLSLIRSQGLSLPEKRTALYDDYIKHFLDREAAKTPIVRDHRELLINVQRYFAWILHTEAEQGGNGSISKDKLYELLSKYLDDEGHSKSLLDELFRGMVERIMALVQRVEGMYEFEVQPLREYFTARYLYDTAPYSPTGNEKTGTLPDRFDAIARNFYWFNVTRFYAGCYTKGELPSLIDRLQDLIEQEGYRLISHPRILAATLLSDWVFKQHPKSVKAVVELILDEIGLRYVLPSNSRRLGLGNPLLLPKDCGQEELINHCFKSLEKIPPKDYALEIIDLIRANATSDEILNLWNKYFYSQSIIDQGNWLEYGYYLGILNKISFFDIMKILSDEINRSKCVSLLFKIRRFDYCEMTQKNFILTIDEILQRNIVVDNRRNIQISTVIELFSHSIDASRYALAFRARNLNLTLFEIWKHQISHIVNNGRYFLQSLNKDSVQSIPQFAEVSKYYEIVEISQQESQRNVQEWATNIVPWDNIIEKARQVCGDRWALFHLANIGSGIKSKTETCKEFPELLEHSKSLCRRTRYARLQAGRPSWWQQQLNKVNNEVDAMFITLVLVTWGSSKTLENLAIFIDPYIEKLSLDNWQRLHRSVEDTIALIQDLHERMIYLNVDSMPKTLGARTVTLFTLRAKEQSKRKLYVSYLSAYTESDPLVLKLCQEFALDLLQRNETDWHPVLEVIAQSYAKGAISEEYASYLFARRVARRGEKNPLPTDLAEEIAEHPDRYPGFLVAVAEAICKNLVASKTTPVGEIARRDKWFET</sequence>
<dbReference type="InterPro" id="IPR027417">
    <property type="entry name" value="P-loop_NTPase"/>
</dbReference>
<gene>
    <name evidence="1" type="ORF">VF08_29005</name>
</gene>
<dbReference type="Proteomes" id="UP000222310">
    <property type="component" value="Unassembled WGS sequence"/>
</dbReference>
<dbReference type="GeneID" id="57092751"/>
<protein>
    <submittedName>
        <fullName evidence="1">NTPase (NACHT family)-like protein</fullName>
    </submittedName>
</protein>
<organism evidence="1 2">
    <name type="scientific">Nostoc linckia z8</name>
    <dbReference type="NCBI Taxonomy" id="1628746"/>
    <lineage>
        <taxon>Bacteria</taxon>
        <taxon>Bacillati</taxon>
        <taxon>Cyanobacteriota</taxon>
        <taxon>Cyanophyceae</taxon>
        <taxon>Nostocales</taxon>
        <taxon>Nostocaceae</taxon>
        <taxon>Nostoc</taxon>
    </lineage>
</organism>
<dbReference type="RefSeq" id="WP_099067158.1">
    <property type="nucleotide sequence ID" value="NZ_LAHD01000116.1"/>
</dbReference>
<name>A0A9Q6EIS2_NOSLI</name>
<dbReference type="PANTHER" id="PTHR46844:SF1">
    <property type="entry name" value="SLR5058 PROTEIN"/>
    <property type="match status" value="1"/>
</dbReference>
<accession>A0A9Q6EIS2</accession>
<evidence type="ECO:0000313" key="2">
    <source>
        <dbReference type="Proteomes" id="UP000222310"/>
    </source>
</evidence>